<proteinExistence type="predicted"/>
<feature type="region of interest" description="Disordered" evidence="1">
    <location>
        <begin position="27"/>
        <end position="64"/>
    </location>
</feature>
<name>A0A939K803_9BACT</name>
<comment type="caution">
    <text evidence="2">The sequence shown here is derived from an EMBL/GenBank/DDBJ whole genome shotgun (WGS) entry which is preliminary data.</text>
</comment>
<evidence type="ECO:0000256" key="1">
    <source>
        <dbReference type="SAM" id="MobiDB-lite"/>
    </source>
</evidence>
<dbReference type="RefSeq" id="WP_207366741.1">
    <property type="nucleotide sequence ID" value="NZ_JAFMYV010000013.1"/>
</dbReference>
<evidence type="ECO:0000313" key="3">
    <source>
        <dbReference type="Proteomes" id="UP000664034"/>
    </source>
</evidence>
<gene>
    <name evidence="2" type="ORF">J2I47_21800</name>
</gene>
<evidence type="ECO:0000313" key="2">
    <source>
        <dbReference type="EMBL" id="MBO0939205.1"/>
    </source>
</evidence>
<keyword evidence="3" id="KW-1185">Reference proteome</keyword>
<accession>A0A939K803</accession>
<organism evidence="2 3">
    <name type="scientific">Fibrella rubiginis</name>
    <dbReference type="NCBI Taxonomy" id="2817060"/>
    <lineage>
        <taxon>Bacteria</taxon>
        <taxon>Pseudomonadati</taxon>
        <taxon>Bacteroidota</taxon>
        <taxon>Cytophagia</taxon>
        <taxon>Cytophagales</taxon>
        <taxon>Spirosomataceae</taxon>
        <taxon>Fibrella</taxon>
    </lineage>
</organism>
<protein>
    <submittedName>
        <fullName evidence="2">Uncharacterized protein</fullName>
    </submittedName>
</protein>
<dbReference type="Proteomes" id="UP000664034">
    <property type="component" value="Unassembled WGS sequence"/>
</dbReference>
<dbReference type="AlphaFoldDB" id="A0A939K803"/>
<dbReference type="EMBL" id="JAFMYV010000013">
    <property type="protein sequence ID" value="MBO0939205.1"/>
    <property type="molecule type" value="Genomic_DNA"/>
</dbReference>
<reference evidence="2" key="1">
    <citation type="submission" date="2021-03" db="EMBL/GenBank/DDBJ databases">
        <title>Fibrella sp. HMF5335 genome sequencing and assembly.</title>
        <authorList>
            <person name="Kang H."/>
            <person name="Kim H."/>
            <person name="Bae S."/>
            <person name="Joh K."/>
        </authorList>
    </citation>
    <scope>NUCLEOTIDE SEQUENCE</scope>
    <source>
        <strain evidence="2">HMF5335</strain>
    </source>
</reference>
<sequence length="64" mass="6775">MLKCALTAQSDLFIAFPAHPLIRARTGQGLLGRNRPRSGEGATRKMLPRAPGGAGPKGVPRRTP</sequence>